<dbReference type="InterPro" id="IPR052042">
    <property type="entry name" value="Tail_sheath_structural"/>
</dbReference>
<evidence type="ECO:0000259" key="3">
    <source>
        <dbReference type="Pfam" id="PF17482"/>
    </source>
</evidence>
<comment type="similarity">
    <text evidence="1">Belongs to the myoviridae tail sheath protein family.</text>
</comment>
<keyword evidence="6" id="KW-1185">Reference proteome</keyword>
<gene>
    <name evidence="5" type="primary">fI</name>
    <name evidence="5" type="ORF">DSLASN_02540</name>
</gene>
<evidence type="ECO:0000313" key="6">
    <source>
        <dbReference type="Proteomes" id="UP001320148"/>
    </source>
</evidence>
<dbReference type="PANTHER" id="PTHR35861:SF1">
    <property type="entry name" value="PHAGE TAIL SHEATH PROTEIN"/>
    <property type="match status" value="1"/>
</dbReference>
<accession>A0ABM7PC24</accession>
<name>A0ABM7PC24_9BACT</name>
<evidence type="ECO:0000259" key="2">
    <source>
        <dbReference type="Pfam" id="PF04984"/>
    </source>
</evidence>
<dbReference type="Pfam" id="PF22671">
    <property type="entry name" value="Gp18_domIII_N"/>
    <property type="match status" value="1"/>
</dbReference>
<feature type="domain" description="Tail sheath protein C-terminal" evidence="3">
    <location>
        <begin position="279"/>
        <end position="377"/>
    </location>
</feature>
<dbReference type="PANTHER" id="PTHR35861">
    <property type="match status" value="1"/>
</dbReference>
<sequence length="394" mass="42236">MAEQFLHGIETVEIDDGTRPIQTVKSSIIGVVGTAPDADATKFPLNTPVLIAGNPRDAVTLGDTGTLKDALDAIFDHIGAMVVVVRVEAGADDAATTTNIVGDATAGSGVHALLAAQSIVKVIPRLICAPGFTGSRTGGTANPVVAELQGIAEKMRAMVIADGPNTTTAEAITYREDWGSDRIFIVDPAVKVWDTASSAAVVQPSSARVAGMIAKRDSEKGFWWSPSNQTVNGIVGVSRPVAFNMSDPNSEANLLNEKCVATIVQKNGYRLWGNRTCATDPMWAFLSVRRTADMIYESIEEAFLWAMDRPMSANLVLDIQESVNAYLRHLKAQGAILGGKCWLDPTLNSKEQLMAGKLFLDFDIEPPAPLEHLTFRAHRNNGYYEELVGQVLAA</sequence>
<reference evidence="5 6" key="1">
    <citation type="submission" date="2021-02" db="EMBL/GenBank/DDBJ databases">
        <title>Complete genome of Desulfoluna sp. strain ASN36.</title>
        <authorList>
            <person name="Takahashi A."/>
            <person name="Kojima H."/>
            <person name="Fukui M."/>
        </authorList>
    </citation>
    <scope>NUCLEOTIDE SEQUENCE [LARGE SCALE GENOMIC DNA]</scope>
    <source>
        <strain evidence="5 6">ASN36</strain>
    </source>
</reference>
<dbReference type="Pfam" id="PF04984">
    <property type="entry name" value="Phage_sheath_1"/>
    <property type="match status" value="1"/>
</dbReference>
<dbReference type="InterPro" id="IPR054564">
    <property type="entry name" value="Gp18_domIII_N"/>
</dbReference>
<feature type="domain" description="Tail sheath protein subtilisin-like" evidence="2">
    <location>
        <begin position="109"/>
        <end position="277"/>
    </location>
</feature>
<feature type="domain" description="Tail sheath protein Gp18-like" evidence="4">
    <location>
        <begin position="27"/>
        <end position="87"/>
    </location>
</feature>
<dbReference type="Pfam" id="PF17482">
    <property type="entry name" value="Phage_sheath_1C"/>
    <property type="match status" value="1"/>
</dbReference>
<dbReference type="InterPro" id="IPR035089">
    <property type="entry name" value="Phage_sheath_subtilisin"/>
</dbReference>
<evidence type="ECO:0000259" key="4">
    <source>
        <dbReference type="Pfam" id="PF22671"/>
    </source>
</evidence>
<protein>
    <submittedName>
        <fullName evidence="5">Tail sheath protein</fullName>
    </submittedName>
</protein>
<evidence type="ECO:0000256" key="1">
    <source>
        <dbReference type="ARBA" id="ARBA00008005"/>
    </source>
</evidence>
<dbReference type="Proteomes" id="UP001320148">
    <property type="component" value="Chromosome"/>
</dbReference>
<dbReference type="RefSeq" id="WP_236890928.1">
    <property type="nucleotide sequence ID" value="NZ_AP024488.1"/>
</dbReference>
<proteinExistence type="inferred from homology"/>
<dbReference type="EMBL" id="AP024488">
    <property type="protein sequence ID" value="BCS94622.1"/>
    <property type="molecule type" value="Genomic_DNA"/>
</dbReference>
<dbReference type="Gene3D" id="3.40.50.11780">
    <property type="match status" value="1"/>
</dbReference>
<evidence type="ECO:0000313" key="5">
    <source>
        <dbReference type="EMBL" id="BCS94622.1"/>
    </source>
</evidence>
<organism evidence="5 6">
    <name type="scientific">Desulfoluna limicola</name>
    <dbReference type="NCBI Taxonomy" id="2810562"/>
    <lineage>
        <taxon>Bacteria</taxon>
        <taxon>Pseudomonadati</taxon>
        <taxon>Thermodesulfobacteriota</taxon>
        <taxon>Desulfobacteria</taxon>
        <taxon>Desulfobacterales</taxon>
        <taxon>Desulfolunaceae</taxon>
        <taxon>Desulfoluna</taxon>
    </lineage>
</organism>
<dbReference type="InterPro" id="IPR020287">
    <property type="entry name" value="Tail_sheath_C"/>
</dbReference>